<feature type="transmembrane region" description="Helical" evidence="6">
    <location>
        <begin position="502"/>
        <end position="521"/>
    </location>
</feature>
<keyword evidence="3 6" id="KW-0812">Transmembrane</keyword>
<comment type="caution">
    <text evidence="8">The sequence shown here is derived from an EMBL/GenBank/DDBJ whole genome shotgun (WGS) entry which is preliminary data.</text>
</comment>
<sequence>MAANVHSNQANGDSEQRFSELRTQLFVLGLFRFSEALAWTSIFPYAYFMVQTFGEGSEANTAFLVGLLIAIFTFCEFLTGTLWAKASDKMGRKPILLIGVLGAMISATLFGLSKSICAAVAIRALGGLANPNVGVVQTCIGETVKKKRHQAKAFSVVPFLRGFGSVFGPVVGGVLADPVKRFPSIFHSDTLWERNPFLLPNLAVTICLAITWFVGFLFLRETHKKYNQRRDIGRELVSTVRATFEKVLLRNAESSYELIENEEDQSEGQRVLLSTTSDAEDVGIELKVRSQPAQDFGTHETSAQVSMPQTPYTRQVILQILSVSLLAFHKVASDTLIPVFLANTSAESGRRSLVKMSFLELSGGFGMDAATIGNVLLTQAVVAILSQLFAVPYIIKRFGALRTYRWTTFIFPWMYCLTPFVVKLPWPLSIMVLLLDLWVKVLLVALGYVCSAILITNTVPATEYLATVNGLSASFSCLARSIGPMTTGPLFDWSRKRDIIGLPFWIMSGVSAIAAIEAWLLRDHP</sequence>
<comment type="subcellular location">
    <subcellularLocation>
        <location evidence="1">Membrane</location>
        <topology evidence="1">Multi-pass membrane protein</topology>
    </subcellularLocation>
</comment>
<keyword evidence="2" id="KW-0813">Transport</keyword>
<keyword evidence="5 6" id="KW-0472">Membrane</keyword>
<evidence type="ECO:0000313" key="8">
    <source>
        <dbReference type="EMBL" id="KAL2044231.1"/>
    </source>
</evidence>
<dbReference type="PROSITE" id="PS50850">
    <property type="entry name" value="MFS"/>
    <property type="match status" value="1"/>
</dbReference>
<dbReference type="Gene3D" id="1.20.1250.20">
    <property type="entry name" value="MFS general substrate transporter like domains"/>
    <property type="match status" value="1"/>
</dbReference>
<evidence type="ECO:0000256" key="6">
    <source>
        <dbReference type="SAM" id="Phobius"/>
    </source>
</evidence>
<feature type="transmembrane region" description="Helical" evidence="6">
    <location>
        <begin position="369"/>
        <end position="391"/>
    </location>
</feature>
<accession>A0ABR4AFE1</accession>
<reference evidence="8 9" key="1">
    <citation type="submission" date="2024-09" db="EMBL/GenBank/DDBJ databases">
        <title>Rethinking Asexuality: The Enigmatic Case of Functional Sexual Genes in Lepraria (Stereocaulaceae).</title>
        <authorList>
            <person name="Doellman M."/>
            <person name="Sun Y."/>
            <person name="Barcenas-Pena A."/>
            <person name="Lumbsch H.T."/>
            <person name="Grewe F."/>
        </authorList>
    </citation>
    <scope>NUCLEOTIDE SEQUENCE [LARGE SCALE GENOMIC DNA]</scope>
    <source>
        <strain evidence="8 9">Mercado 3170</strain>
    </source>
</reference>
<gene>
    <name evidence="8" type="ORF">N7G274_002936</name>
</gene>
<dbReference type="InterPro" id="IPR011701">
    <property type="entry name" value="MFS"/>
</dbReference>
<evidence type="ECO:0000313" key="9">
    <source>
        <dbReference type="Proteomes" id="UP001590950"/>
    </source>
</evidence>
<feature type="transmembrane region" description="Helical" evidence="6">
    <location>
        <begin position="403"/>
        <end position="422"/>
    </location>
</feature>
<dbReference type="Pfam" id="PF07690">
    <property type="entry name" value="MFS_1"/>
    <property type="match status" value="1"/>
</dbReference>
<dbReference type="Proteomes" id="UP001590950">
    <property type="component" value="Unassembled WGS sequence"/>
</dbReference>
<dbReference type="InterPro" id="IPR001958">
    <property type="entry name" value="Tet-R_TetA/multi-R_MdtG-like"/>
</dbReference>
<organism evidence="8 9">
    <name type="scientific">Stereocaulon virgatum</name>
    <dbReference type="NCBI Taxonomy" id="373712"/>
    <lineage>
        <taxon>Eukaryota</taxon>
        <taxon>Fungi</taxon>
        <taxon>Dikarya</taxon>
        <taxon>Ascomycota</taxon>
        <taxon>Pezizomycotina</taxon>
        <taxon>Lecanoromycetes</taxon>
        <taxon>OSLEUM clade</taxon>
        <taxon>Lecanoromycetidae</taxon>
        <taxon>Lecanorales</taxon>
        <taxon>Lecanorineae</taxon>
        <taxon>Stereocaulaceae</taxon>
        <taxon>Stereocaulon</taxon>
    </lineage>
</organism>
<dbReference type="PANTHER" id="PTHR23504">
    <property type="entry name" value="MAJOR FACILITATOR SUPERFAMILY DOMAIN-CONTAINING PROTEIN 10"/>
    <property type="match status" value="1"/>
</dbReference>
<dbReference type="EMBL" id="JBEFKJ010000009">
    <property type="protein sequence ID" value="KAL2044231.1"/>
    <property type="molecule type" value="Genomic_DNA"/>
</dbReference>
<evidence type="ECO:0000256" key="5">
    <source>
        <dbReference type="ARBA" id="ARBA00023136"/>
    </source>
</evidence>
<feature type="transmembrane region" description="Helical" evidence="6">
    <location>
        <begin position="428"/>
        <end position="455"/>
    </location>
</feature>
<feature type="transmembrane region" description="Helical" evidence="6">
    <location>
        <begin position="95"/>
        <end position="122"/>
    </location>
</feature>
<feature type="domain" description="Major facilitator superfamily (MFS) profile" evidence="7">
    <location>
        <begin position="24"/>
        <end position="525"/>
    </location>
</feature>
<feature type="transmembrane region" description="Helical" evidence="6">
    <location>
        <begin position="62"/>
        <end position="83"/>
    </location>
</feature>
<keyword evidence="9" id="KW-1185">Reference proteome</keyword>
<evidence type="ECO:0000256" key="2">
    <source>
        <dbReference type="ARBA" id="ARBA00022448"/>
    </source>
</evidence>
<proteinExistence type="predicted"/>
<evidence type="ECO:0000256" key="1">
    <source>
        <dbReference type="ARBA" id="ARBA00004141"/>
    </source>
</evidence>
<keyword evidence="4 6" id="KW-1133">Transmembrane helix</keyword>
<evidence type="ECO:0000256" key="4">
    <source>
        <dbReference type="ARBA" id="ARBA00022989"/>
    </source>
</evidence>
<dbReference type="InterPro" id="IPR036259">
    <property type="entry name" value="MFS_trans_sf"/>
</dbReference>
<protein>
    <recommendedName>
        <fullName evidence="7">Major facilitator superfamily (MFS) profile domain-containing protein</fullName>
    </recommendedName>
</protein>
<evidence type="ECO:0000259" key="7">
    <source>
        <dbReference type="PROSITE" id="PS50850"/>
    </source>
</evidence>
<dbReference type="InterPro" id="IPR020846">
    <property type="entry name" value="MFS_dom"/>
</dbReference>
<feature type="transmembrane region" description="Helical" evidence="6">
    <location>
        <begin position="25"/>
        <end position="50"/>
    </location>
</feature>
<dbReference type="PRINTS" id="PR01035">
    <property type="entry name" value="TCRTETA"/>
</dbReference>
<dbReference type="PANTHER" id="PTHR23504:SF15">
    <property type="entry name" value="MAJOR FACILITATOR SUPERFAMILY (MFS) PROFILE DOMAIN-CONTAINING PROTEIN"/>
    <property type="match status" value="1"/>
</dbReference>
<feature type="transmembrane region" description="Helical" evidence="6">
    <location>
        <begin position="197"/>
        <end position="219"/>
    </location>
</feature>
<dbReference type="SUPFAM" id="SSF103473">
    <property type="entry name" value="MFS general substrate transporter"/>
    <property type="match status" value="1"/>
</dbReference>
<evidence type="ECO:0000256" key="3">
    <source>
        <dbReference type="ARBA" id="ARBA00022692"/>
    </source>
</evidence>
<name>A0ABR4AFE1_9LECA</name>